<feature type="compositionally biased region" description="Basic residues" evidence="1">
    <location>
        <begin position="96"/>
        <end position="116"/>
    </location>
</feature>
<feature type="compositionally biased region" description="Basic residues" evidence="1">
    <location>
        <begin position="65"/>
        <end position="74"/>
    </location>
</feature>
<dbReference type="AlphaFoldDB" id="A0A6J4SL65"/>
<proteinExistence type="predicted"/>
<dbReference type="EMBL" id="CADCVW010000056">
    <property type="protein sequence ID" value="CAA9501571.1"/>
    <property type="molecule type" value="Genomic_DNA"/>
</dbReference>
<evidence type="ECO:0000313" key="2">
    <source>
        <dbReference type="EMBL" id="CAA9501571.1"/>
    </source>
</evidence>
<gene>
    <name evidence="2" type="ORF">AVDCRST_MAG39-1346</name>
</gene>
<evidence type="ECO:0000256" key="1">
    <source>
        <dbReference type="SAM" id="MobiDB-lite"/>
    </source>
</evidence>
<accession>A0A6J4SL65</accession>
<feature type="non-terminal residue" evidence="2">
    <location>
        <position position="1"/>
    </location>
</feature>
<feature type="region of interest" description="Disordered" evidence="1">
    <location>
        <begin position="53"/>
        <end position="126"/>
    </location>
</feature>
<reference evidence="2" key="1">
    <citation type="submission" date="2020-02" db="EMBL/GenBank/DDBJ databases">
        <authorList>
            <person name="Meier V. D."/>
        </authorList>
    </citation>
    <scope>NUCLEOTIDE SEQUENCE</scope>
    <source>
        <strain evidence="2">AVDCRST_MAG39</strain>
    </source>
</reference>
<protein>
    <submittedName>
        <fullName evidence="2">Branched-chain amino acid ABC-type transport system, permease components</fullName>
    </submittedName>
</protein>
<feature type="non-terminal residue" evidence="2">
    <location>
        <position position="277"/>
    </location>
</feature>
<organism evidence="2">
    <name type="scientific">uncultured Sphingomonadaceae bacterium</name>
    <dbReference type="NCBI Taxonomy" id="169976"/>
    <lineage>
        <taxon>Bacteria</taxon>
        <taxon>Pseudomonadati</taxon>
        <taxon>Pseudomonadota</taxon>
        <taxon>Alphaproteobacteria</taxon>
        <taxon>Sphingomonadales</taxon>
        <taxon>Sphingomonadaceae</taxon>
        <taxon>environmental samples</taxon>
    </lineage>
</organism>
<sequence length="277" mass="28700">RPIRAAWRGGRGGRSLGAGRVLHPPPAYGAAVHPAPARLRRRGRGIDGGLRRRVRAGSVRERGRAVRRGRRCARRGGGLGALAALPRADHGGSGRGRARRGRGRAGRRRRAGRGRAARAADDAGGRSVPVRARYALGPQRPRAADPALGRRLLAPLSGGPADRPCAVPELRRARRPHWQRRGAAGDRALCTVRAGGARHRPARATRLVARLRALRAAALVRGLRVGGGERGADRPGNRLGAAHPVRLLAPDPSHGRGAAAAGNAGLAAGAGAAGDGV</sequence>
<name>A0A6J4SL65_9SPHN</name>